<keyword evidence="4" id="KW-1185">Reference proteome</keyword>
<evidence type="ECO:0000256" key="2">
    <source>
        <dbReference type="SAM" id="Phobius"/>
    </source>
</evidence>
<keyword evidence="2" id="KW-1133">Transmembrane helix</keyword>
<dbReference type="RefSeq" id="WP_086473560.1">
    <property type="nucleotide sequence ID" value="NZ_FXWJ01000002.1"/>
</dbReference>
<evidence type="ECO:0008006" key="5">
    <source>
        <dbReference type="Google" id="ProtNLM"/>
    </source>
</evidence>
<evidence type="ECO:0000313" key="3">
    <source>
        <dbReference type="EMBL" id="SMQ67234.1"/>
    </source>
</evidence>
<protein>
    <recommendedName>
        <fullName evidence="5">DUF2530 domain-containing protein</fullName>
    </recommendedName>
</protein>
<name>A0ABY1RFP2_9MICO</name>
<feature type="compositionally biased region" description="Polar residues" evidence="1">
    <location>
        <begin position="23"/>
        <end position="33"/>
    </location>
</feature>
<feature type="transmembrane region" description="Helical" evidence="2">
    <location>
        <begin position="99"/>
        <end position="123"/>
    </location>
</feature>
<keyword evidence="2" id="KW-0472">Membrane</keyword>
<organism evidence="3 4">
    <name type="scientific">Plantibacter elymi</name>
    <name type="common">nom. nud.</name>
    <dbReference type="NCBI Taxonomy" id="199708"/>
    <lineage>
        <taxon>Bacteria</taxon>
        <taxon>Bacillati</taxon>
        <taxon>Actinomycetota</taxon>
        <taxon>Actinomycetes</taxon>
        <taxon>Micrococcales</taxon>
        <taxon>Microbacteriaceae</taxon>
        <taxon>Plantibacter</taxon>
    </lineage>
</organism>
<feature type="region of interest" description="Disordered" evidence="1">
    <location>
        <begin position="1"/>
        <end position="68"/>
    </location>
</feature>
<feature type="transmembrane region" description="Helical" evidence="2">
    <location>
        <begin position="74"/>
        <end position="93"/>
    </location>
</feature>
<feature type="compositionally biased region" description="Low complexity" evidence="1">
    <location>
        <begin position="41"/>
        <end position="52"/>
    </location>
</feature>
<sequence>MSEQDDRTGATSMSFPVDAATESAPSATDQTAAVESDDTRPTTAQPATAPTAGEPRADVGTTDRGGRAPRFGTILWGVLLLVFAGAMLVTNLTEVRIDPLGWITGAIIATGAVLVVAGIAAAVRRRP</sequence>
<comment type="caution">
    <text evidence="3">The sequence shown here is derived from an EMBL/GenBank/DDBJ whole genome shotgun (WGS) entry which is preliminary data.</text>
</comment>
<proteinExistence type="predicted"/>
<gene>
    <name evidence="3" type="ORF">SAMN06295909_1608</name>
</gene>
<reference evidence="3 4" key="1">
    <citation type="submission" date="2017-04" db="EMBL/GenBank/DDBJ databases">
        <authorList>
            <person name="Varghese N."/>
            <person name="Submissions S."/>
        </authorList>
    </citation>
    <scope>NUCLEOTIDE SEQUENCE [LARGE SCALE GENOMIC DNA]</scope>
    <source>
        <strain evidence="3 4">VKM Ac-1784</strain>
    </source>
</reference>
<dbReference type="EMBL" id="FXWJ01000002">
    <property type="protein sequence ID" value="SMQ67234.1"/>
    <property type="molecule type" value="Genomic_DNA"/>
</dbReference>
<evidence type="ECO:0000256" key="1">
    <source>
        <dbReference type="SAM" id="MobiDB-lite"/>
    </source>
</evidence>
<keyword evidence="2" id="KW-0812">Transmembrane</keyword>
<evidence type="ECO:0000313" key="4">
    <source>
        <dbReference type="Proteomes" id="UP000194464"/>
    </source>
</evidence>
<accession>A0ABY1RFP2</accession>
<dbReference type="Proteomes" id="UP000194464">
    <property type="component" value="Unassembled WGS sequence"/>
</dbReference>